<gene>
    <name evidence="2" type="ORF">THAOC_29074</name>
</gene>
<proteinExistence type="predicted"/>
<evidence type="ECO:0000313" key="3">
    <source>
        <dbReference type="Proteomes" id="UP000266841"/>
    </source>
</evidence>
<name>K0RET9_THAOC</name>
<comment type="caution">
    <text evidence="2">The sequence shown here is derived from an EMBL/GenBank/DDBJ whole genome shotgun (WGS) entry which is preliminary data.</text>
</comment>
<feature type="region of interest" description="Disordered" evidence="1">
    <location>
        <begin position="341"/>
        <end position="367"/>
    </location>
</feature>
<evidence type="ECO:0000313" key="2">
    <source>
        <dbReference type="EMBL" id="EJK51730.1"/>
    </source>
</evidence>
<keyword evidence="3" id="KW-1185">Reference proteome</keyword>
<feature type="non-terminal residue" evidence="2">
    <location>
        <position position="1"/>
    </location>
</feature>
<accession>K0RET9</accession>
<dbReference type="EMBL" id="AGNL01041122">
    <property type="protein sequence ID" value="EJK51730.1"/>
    <property type="molecule type" value="Genomic_DNA"/>
</dbReference>
<organism evidence="2 3">
    <name type="scientific">Thalassiosira oceanica</name>
    <name type="common">Marine diatom</name>
    <dbReference type="NCBI Taxonomy" id="159749"/>
    <lineage>
        <taxon>Eukaryota</taxon>
        <taxon>Sar</taxon>
        <taxon>Stramenopiles</taxon>
        <taxon>Ochrophyta</taxon>
        <taxon>Bacillariophyta</taxon>
        <taxon>Coscinodiscophyceae</taxon>
        <taxon>Thalassiosirophycidae</taxon>
        <taxon>Thalassiosirales</taxon>
        <taxon>Thalassiosiraceae</taxon>
        <taxon>Thalassiosira</taxon>
    </lineage>
</organism>
<sequence>IPSQKAESETKNMRFMQNVETMGEALWESSPPTYIAPELEMGAAEERQRDTTNRRAAMTRSLTQHNTINDPDFEDQESKFREACSQCCVDYSSPVPAAGNEGQELKAITKCRRAAMSRKINEAPPGLTFDERGIPDIKLNIDGSIKRATKQLGSTMVGMDVPEQCPELQLIKERDTVHNTDEEGDPDLECREEPGAYYFSGAGDSHSGTSIFGSDRSFASALWSKRSAPTLLVYGGRHATHQEYSRLENVMPLAFPFGSGTPTSMRRTPVAPEVVMQHYLRLANPAFMRPEFVLIAYQMICRQNSYKTGIMKLRSCGFDGESLAVKISKLSERDVSDALRELDKESEQARLQGPSLPPSAENGGSTKSTAKEFLKTVQTTSRGNGLSPEAVKTARVKSYAFSTYFGLHTIFLSVTPDDECDFRIRLFACPGDVVSL</sequence>
<evidence type="ECO:0000256" key="1">
    <source>
        <dbReference type="SAM" id="MobiDB-lite"/>
    </source>
</evidence>
<dbReference type="Proteomes" id="UP000266841">
    <property type="component" value="Unassembled WGS sequence"/>
</dbReference>
<dbReference type="AlphaFoldDB" id="K0RET9"/>
<reference evidence="2 3" key="1">
    <citation type="journal article" date="2012" name="Genome Biol.">
        <title>Genome and low-iron response of an oceanic diatom adapted to chronic iron limitation.</title>
        <authorList>
            <person name="Lommer M."/>
            <person name="Specht M."/>
            <person name="Roy A.S."/>
            <person name="Kraemer L."/>
            <person name="Andreson R."/>
            <person name="Gutowska M.A."/>
            <person name="Wolf J."/>
            <person name="Bergner S.V."/>
            <person name="Schilhabel M.B."/>
            <person name="Klostermeier U.C."/>
            <person name="Beiko R.G."/>
            <person name="Rosenstiel P."/>
            <person name="Hippler M."/>
            <person name="Laroche J."/>
        </authorList>
    </citation>
    <scope>NUCLEOTIDE SEQUENCE [LARGE SCALE GENOMIC DNA]</scope>
    <source>
        <strain evidence="2 3">CCMP1005</strain>
    </source>
</reference>
<protein>
    <submittedName>
        <fullName evidence="2">Uncharacterized protein</fullName>
    </submittedName>
</protein>